<evidence type="ECO:0000259" key="2">
    <source>
        <dbReference type="Pfam" id="PF04773"/>
    </source>
</evidence>
<dbReference type="EMBL" id="JTJC03000003">
    <property type="protein sequence ID" value="NHC35932.1"/>
    <property type="molecule type" value="Genomic_DNA"/>
</dbReference>
<dbReference type="Gene3D" id="2.60.120.1440">
    <property type="match status" value="1"/>
</dbReference>
<accession>A0A9X5E651</accession>
<feature type="domain" description="FecR protein" evidence="2">
    <location>
        <begin position="66"/>
        <end position="150"/>
    </location>
</feature>
<reference evidence="3 4" key="1">
    <citation type="journal article" date="2015" name="Genome Announc.">
        <title>Draft Genome Sequence of the Terrestrial Cyanobacterium Scytonema millei VB511283, Isolated from Eastern India.</title>
        <authorList>
            <person name="Sen D."/>
            <person name="Chandrababunaidu M.M."/>
            <person name="Singh D."/>
            <person name="Sanghi N."/>
            <person name="Ghorai A."/>
            <person name="Mishra G.P."/>
            <person name="Madduluri M."/>
            <person name="Adhikary S.P."/>
            <person name="Tripathy S."/>
        </authorList>
    </citation>
    <scope>NUCLEOTIDE SEQUENCE [LARGE SCALE GENOMIC DNA]</scope>
    <source>
        <strain evidence="3 4">VB511283</strain>
    </source>
</reference>
<keyword evidence="4" id="KW-1185">Reference proteome</keyword>
<dbReference type="RefSeq" id="WP_052289720.1">
    <property type="nucleotide sequence ID" value="NZ_JTJC03000003.1"/>
</dbReference>
<dbReference type="OrthoDB" id="530299at2"/>
<evidence type="ECO:0000256" key="1">
    <source>
        <dbReference type="SAM" id="MobiDB-lite"/>
    </source>
</evidence>
<sequence length="285" mass="30763">MKWWQRSFAPGFIAGNLVAMFGSLAIAQSDLLTQAEIYKLVNRVQLWLKNQPPRSAQVADMVQPLDAVKTAPLARADLVFNEGSLVRLGGNAIFRFVPGSRSFQLRNGTGLFIFPPGDESGTVVTPEAVVTAPGTAVWVQHNSDKHTTSIGVLTENPQVPVTVATSGGEGVVVLDAGQRTAVKQGELTAVKDMSLRRFYKACNLAADLGTAEETPSDSLPPQAQNTILTVRNQAIAALEDQFREEAEPPPGFEQIVPCTVQEEPKDITTNPQNVFQGFPSVPSRR</sequence>
<dbReference type="Proteomes" id="UP000031532">
    <property type="component" value="Unassembled WGS sequence"/>
</dbReference>
<evidence type="ECO:0000313" key="3">
    <source>
        <dbReference type="EMBL" id="NHC35932.1"/>
    </source>
</evidence>
<gene>
    <name evidence="3" type="ORF">QH73_0014935</name>
</gene>
<comment type="caution">
    <text evidence="3">The sequence shown here is derived from an EMBL/GenBank/DDBJ whole genome shotgun (WGS) entry which is preliminary data.</text>
</comment>
<organism evidence="3 4">
    <name type="scientific">Scytonema millei VB511283</name>
    <dbReference type="NCBI Taxonomy" id="1245923"/>
    <lineage>
        <taxon>Bacteria</taxon>
        <taxon>Bacillati</taxon>
        <taxon>Cyanobacteriota</taxon>
        <taxon>Cyanophyceae</taxon>
        <taxon>Nostocales</taxon>
        <taxon>Scytonemataceae</taxon>
        <taxon>Scytonema</taxon>
    </lineage>
</organism>
<dbReference type="InterPro" id="IPR006860">
    <property type="entry name" value="FecR"/>
</dbReference>
<evidence type="ECO:0000313" key="4">
    <source>
        <dbReference type="Proteomes" id="UP000031532"/>
    </source>
</evidence>
<dbReference type="Pfam" id="PF04773">
    <property type="entry name" value="FecR"/>
    <property type="match status" value="1"/>
</dbReference>
<protein>
    <submittedName>
        <fullName evidence="3">FecR domain-containing protein</fullName>
    </submittedName>
</protein>
<feature type="region of interest" description="Disordered" evidence="1">
    <location>
        <begin position="264"/>
        <end position="285"/>
    </location>
</feature>
<name>A0A9X5E651_9CYAN</name>
<dbReference type="AlphaFoldDB" id="A0A9X5E651"/>
<proteinExistence type="predicted"/>